<dbReference type="EMBL" id="PP763431">
    <property type="protein sequence ID" value="XBN42064.1"/>
    <property type="molecule type" value="Genomic_DNA"/>
</dbReference>
<evidence type="ECO:0000256" key="1">
    <source>
        <dbReference type="SAM" id="MobiDB-lite"/>
    </source>
</evidence>
<evidence type="ECO:0008006" key="3">
    <source>
        <dbReference type="Google" id="ProtNLM"/>
    </source>
</evidence>
<organism evidence="2">
    <name type="scientific">Microbacterium phage Merry</name>
    <dbReference type="NCBI Taxonomy" id="3144827"/>
    <lineage>
        <taxon>Viruses</taxon>
    </lineage>
</organism>
<protein>
    <recommendedName>
        <fullName evidence="3">Head-to-tail stopper</fullName>
    </recommendedName>
</protein>
<evidence type="ECO:0000313" key="2">
    <source>
        <dbReference type="EMBL" id="XBN42064.1"/>
    </source>
</evidence>
<name>A0AAU7J7E2_9VIRU</name>
<proteinExistence type="predicted"/>
<accession>A0AAU7J7E2</accession>
<reference evidence="2" key="1">
    <citation type="submission" date="2024-05" db="EMBL/GenBank/DDBJ databases">
        <title>Complete genome sequence of bacteriophages Merry and Sunny infecting Microbacterium sp. isolated from an alkaline commercial outdoor algal pond.</title>
        <authorList>
            <person name="Levesque A.V."/>
            <person name="Rabines A.J."/>
            <person name="Alrubaiaan E."/>
            <person name="Oliver A."/>
            <person name="Allen E.E."/>
            <person name="Hazlebeck D."/>
            <person name="Pinowska A."/>
            <person name="Traller J.C."/>
            <person name="Zeigler Allen L."/>
        </authorList>
    </citation>
    <scope>NUCLEOTIDE SEQUENCE</scope>
</reference>
<sequence>MAGDAVSDDTAARVAALNRAFGSRTGDRPQFTAEAEGDDYLFGPPPDDRYRGVRALFNGDLHLIDPSYAPREDWIVVDAQTIEHVRPVGQR</sequence>
<feature type="region of interest" description="Disordered" evidence="1">
    <location>
        <begin position="23"/>
        <end position="43"/>
    </location>
</feature>